<name>A0A9N7VCW8_PLEPL</name>
<proteinExistence type="predicted"/>
<gene>
    <name evidence="1" type="ORF">PLEPLA_LOCUS33961</name>
</gene>
<keyword evidence="2" id="KW-1185">Reference proteome</keyword>
<accession>A0A9N7VCW8</accession>
<sequence length="129" mass="13868">MSSILEPNRVIISTNLPSGALWLTLPKRHPEGDNKFLAAGHWGEGASVSCSHESYLQLLVKLPSGMTLQRDTAIPALEPGTCPESQHENCLDAECTLFRAAHNGLRGNTMRHLAELGGESGDRGPPVVM</sequence>
<dbReference type="EMBL" id="CADEAL010003909">
    <property type="protein sequence ID" value="CAB1446223.1"/>
    <property type="molecule type" value="Genomic_DNA"/>
</dbReference>
<protein>
    <submittedName>
        <fullName evidence="1">Uncharacterized protein</fullName>
    </submittedName>
</protein>
<organism evidence="1 2">
    <name type="scientific">Pleuronectes platessa</name>
    <name type="common">European plaice</name>
    <dbReference type="NCBI Taxonomy" id="8262"/>
    <lineage>
        <taxon>Eukaryota</taxon>
        <taxon>Metazoa</taxon>
        <taxon>Chordata</taxon>
        <taxon>Craniata</taxon>
        <taxon>Vertebrata</taxon>
        <taxon>Euteleostomi</taxon>
        <taxon>Actinopterygii</taxon>
        <taxon>Neopterygii</taxon>
        <taxon>Teleostei</taxon>
        <taxon>Neoteleostei</taxon>
        <taxon>Acanthomorphata</taxon>
        <taxon>Carangaria</taxon>
        <taxon>Pleuronectiformes</taxon>
        <taxon>Pleuronectoidei</taxon>
        <taxon>Pleuronectidae</taxon>
        <taxon>Pleuronectes</taxon>
    </lineage>
</organism>
<evidence type="ECO:0000313" key="2">
    <source>
        <dbReference type="Proteomes" id="UP001153269"/>
    </source>
</evidence>
<reference evidence="1" key="1">
    <citation type="submission" date="2020-03" db="EMBL/GenBank/DDBJ databases">
        <authorList>
            <person name="Weist P."/>
        </authorList>
    </citation>
    <scope>NUCLEOTIDE SEQUENCE</scope>
</reference>
<comment type="caution">
    <text evidence="1">The sequence shown here is derived from an EMBL/GenBank/DDBJ whole genome shotgun (WGS) entry which is preliminary data.</text>
</comment>
<dbReference type="Proteomes" id="UP001153269">
    <property type="component" value="Unassembled WGS sequence"/>
</dbReference>
<evidence type="ECO:0000313" key="1">
    <source>
        <dbReference type="EMBL" id="CAB1446223.1"/>
    </source>
</evidence>
<dbReference type="AlphaFoldDB" id="A0A9N7VCW8"/>